<evidence type="ECO:0000256" key="6">
    <source>
        <dbReference type="SAM" id="Phobius"/>
    </source>
</evidence>
<evidence type="ECO:0000256" key="5">
    <source>
        <dbReference type="ARBA" id="ARBA00023136"/>
    </source>
</evidence>
<evidence type="ECO:0000256" key="4">
    <source>
        <dbReference type="ARBA" id="ARBA00022989"/>
    </source>
</evidence>
<dbReference type="EMBL" id="JACOOQ010000001">
    <property type="protein sequence ID" value="MBC5638853.1"/>
    <property type="molecule type" value="Genomic_DNA"/>
</dbReference>
<keyword evidence="5 6" id="KW-0472">Membrane</keyword>
<proteinExistence type="predicted"/>
<dbReference type="PANTHER" id="PTHR33545">
    <property type="entry name" value="UPF0750 MEMBRANE PROTEIN YITT-RELATED"/>
    <property type="match status" value="1"/>
</dbReference>
<dbReference type="Gene3D" id="3.30.70.120">
    <property type="match status" value="1"/>
</dbReference>
<dbReference type="AlphaFoldDB" id="A0A8I0AB86"/>
<dbReference type="InterPro" id="IPR015867">
    <property type="entry name" value="N-reg_PII/ATP_PRibTrfase_C"/>
</dbReference>
<feature type="domain" description="DUF2179" evidence="7">
    <location>
        <begin position="218"/>
        <end position="272"/>
    </location>
</feature>
<feature type="transmembrane region" description="Helical" evidence="6">
    <location>
        <begin position="77"/>
        <end position="98"/>
    </location>
</feature>
<organism evidence="8 9">
    <name type="scientific">Clostridium lentum</name>
    <dbReference type="NCBI Taxonomy" id="2763037"/>
    <lineage>
        <taxon>Bacteria</taxon>
        <taxon>Bacillati</taxon>
        <taxon>Bacillota</taxon>
        <taxon>Clostridia</taxon>
        <taxon>Eubacteriales</taxon>
        <taxon>Clostridiaceae</taxon>
        <taxon>Clostridium</taxon>
    </lineage>
</organism>
<protein>
    <submittedName>
        <fullName evidence="8">YitT family protein</fullName>
    </submittedName>
</protein>
<dbReference type="RefSeq" id="WP_022212104.1">
    <property type="nucleotide sequence ID" value="NZ_JACOOQ010000001.1"/>
</dbReference>
<reference evidence="8" key="1">
    <citation type="submission" date="2020-08" db="EMBL/GenBank/DDBJ databases">
        <title>Genome public.</title>
        <authorList>
            <person name="Liu C."/>
            <person name="Sun Q."/>
        </authorList>
    </citation>
    <scope>NUCLEOTIDE SEQUENCE</scope>
    <source>
        <strain evidence="8">NSJ-42</strain>
    </source>
</reference>
<keyword evidence="2" id="KW-1003">Cell membrane</keyword>
<dbReference type="InterPro" id="IPR003740">
    <property type="entry name" value="YitT"/>
</dbReference>
<evidence type="ECO:0000256" key="1">
    <source>
        <dbReference type="ARBA" id="ARBA00004651"/>
    </source>
</evidence>
<accession>A0A8I0AB86</accession>
<comment type="caution">
    <text evidence="8">The sequence shown here is derived from an EMBL/GenBank/DDBJ whole genome shotgun (WGS) entry which is preliminary data.</text>
</comment>
<dbReference type="PIRSF" id="PIRSF006483">
    <property type="entry name" value="Membrane_protein_YitT"/>
    <property type="match status" value="1"/>
</dbReference>
<feature type="transmembrane region" description="Helical" evidence="6">
    <location>
        <begin position="46"/>
        <end position="70"/>
    </location>
</feature>
<evidence type="ECO:0000256" key="2">
    <source>
        <dbReference type="ARBA" id="ARBA00022475"/>
    </source>
</evidence>
<evidence type="ECO:0000313" key="8">
    <source>
        <dbReference type="EMBL" id="MBC5638853.1"/>
    </source>
</evidence>
<comment type="subcellular location">
    <subcellularLocation>
        <location evidence="1">Cell membrane</location>
        <topology evidence="1">Multi-pass membrane protein</topology>
    </subcellularLocation>
</comment>
<dbReference type="CDD" id="cd16380">
    <property type="entry name" value="YitT_C"/>
    <property type="match status" value="1"/>
</dbReference>
<sequence>MKKIREYALTTLGIVLTAIGLEYFLFPNDIAAGGVSGIALVINGITGWNISIMVFILNIILFIVAFVVLGKGFGGKSLYATVILSVVMEIIEKVFNPVMLTENMFLASFFGSALLAMGSAIVFHQGASTGGTSILAAIISKFTPLGVGTALLLNDSIICLLAINVFGIDKGLFGFFSLILIGLLIDKFIDGFNTCKQVFIITSKADMVVNFINKDINRGCTVLNGKGGYTYSEVNIVYTVLSNNQFITLKNFIKENNPEAFITVNDSKEVLGLGFNDNY</sequence>
<evidence type="ECO:0000259" key="7">
    <source>
        <dbReference type="Pfam" id="PF10035"/>
    </source>
</evidence>
<feature type="transmembrane region" description="Helical" evidence="6">
    <location>
        <begin position="7"/>
        <end position="26"/>
    </location>
</feature>
<dbReference type="Pfam" id="PF02588">
    <property type="entry name" value="YitT_membrane"/>
    <property type="match status" value="1"/>
</dbReference>
<keyword evidence="3 6" id="KW-0812">Transmembrane</keyword>
<evidence type="ECO:0000313" key="9">
    <source>
        <dbReference type="Proteomes" id="UP000662088"/>
    </source>
</evidence>
<name>A0A8I0AB86_9CLOT</name>
<dbReference type="Proteomes" id="UP000662088">
    <property type="component" value="Unassembled WGS sequence"/>
</dbReference>
<evidence type="ECO:0000256" key="3">
    <source>
        <dbReference type="ARBA" id="ARBA00022692"/>
    </source>
</evidence>
<dbReference type="InterPro" id="IPR019264">
    <property type="entry name" value="DUF2179"/>
</dbReference>
<keyword evidence="4 6" id="KW-1133">Transmembrane helix</keyword>
<gene>
    <name evidence="8" type="ORF">H8R92_00105</name>
</gene>
<dbReference type="InterPro" id="IPR051461">
    <property type="entry name" value="UPF0750_membrane"/>
</dbReference>
<feature type="transmembrane region" description="Helical" evidence="6">
    <location>
        <begin position="104"/>
        <end position="124"/>
    </location>
</feature>
<dbReference type="PANTHER" id="PTHR33545:SF9">
    <property type="entry name" value="UPF0750 MEMBRANE PROTEIN YITE"/>
    <property type="match status" value="1"/>
</dbReference>
<dbReference type="GO" id="GO:0005886">
    <property type="term" value="C:plasma membrane"/>
    <property type="evidence" value="ECO:0007669"/>
    <property type="project" value="UniProtKB-SubCell"/>
</dbReference>
<keyword evidence="9" id="KW-1185">Reference proteome</keyword>
<dbReference type="Pfam" id="PF10035">
    <property type="entry name" value="DUF2179"/>
    <property type="match status" value="1"/>
</dbReference>